<protein>
    <submittedName>
        <fullName evidence="2">Uncharacterized protein</fullName>
    </submittedName>
</protein>
<reference evidence="2 3" key="1">
    <citation type="journal article" date="2018" name="PLoS ONE">
        <title>The draft genome of Kipferlia bialata reveals reductive genome evolution in fornicate parasites.</title>
        <authorList>
            <person name="Tanifuji G."/>
            <person name="Takabayashi S."/>
            <person name="Kume K."/>
            <person name="Takagi M."/>
            <person name="Nakayama T."/>
            <person name="Kamikawa R."/>
            <person name="Inagaki Y."/>
            <person name="Hashimoto T."/>
        </authorList>
    </citation>
    <scope>NUCLEOTIDE SEQUENCE [LARGE SCALE GENOMIC DNA]</scope>
    <source>
        <strain evidence="2">NY0173</strain>
    </source>
</reference>
<dbReference type="Proteomes" id="UP000265618">
    <property type="component" value="Unassembled WGS sequence"/>
</dbReference>
<sequence length="440" mass="47668">MILFYIRGLTKYLGRDIPVLRFDNQVPGTPGLELVRAYRSTPSFVNISMACGFAFAPSGIERLMCVPLAPEIGSKEPLEVDSAPDMGALLCLDCVSVWDDTVCSVGCDLGQECVLVVTGVEAGRLLALFSPVERLSSIARGESVPEQQVSPTVAETVQTSFGSFRTNVPASPTPEAPVSPLCIVAKSKPVTAATVSYLDMEAVPDEDLMTGIGPTCRSFSADEPAALTAVQILPRGTSPDGKVRVSDLSVYVMSAGYAVSEWRLERRKPKRSAPQDFPRFRFVLVSAHRLKVPGASCICAMPGPPVSDQGSEATVVWGGWDRRIRLFSVSDAGTSPQDTDESEAPPPVWRERRALRYHTGAIRALTAFPADPEGGVRQIRVVSGSEDGVVAVWTMPLEWQGPTPVDAPPAPVDDVSAEDAEAAWRERVERRRRERRMRSQ</sequence>
<accession>A0A391NVV8</accession>
<organism evidence="2 3">
    <name type="scientific">Kipferlia bialata</name>
    <dbReference type="NCBI Taxonomy" id="797122"/>
    <lineage>
        <taxon>Eukaryota</taxon>
        <taxon>Metamonada</taxon>
        <taxon>Carpediemonas-like organisms</taxon>
        <taxon>Kipferlia</taxon>
    </lineage>
</organism>
<dbReference type="SUPFAM" id="SSF50978">
    <property type="entry name" value="WD40 repeat-like"/>
    <property type="match status" value="1"/>
</dbReference>
<evidence type="ECO:0000256" key="1">
    <source>
        <dbReference type="SAM" id="MobiDB-lite"/>
    </source>
</evidence>
<comment type="caution">
    <text evidence="2">The sequence shown here is derived from an EMBL/GenBank/DDBJ whole genome shotgun (WGS) entry which is preliminary data.</text>
</comment>
<dbReference type="EMBL" id="BDIP01001056">
    <property type="protein sequence ID" value="GCA62633.1"/>
    <property type="molecule type" value="Genomic_DNA"/>
</dbReference>
<proteinExistence type="predicted"/>
<feature type="compositionally biased region" description="Basic and acidic residues" evidence="1">
    <location>
        <begin position="422"/>
        <end position="431"/>
    </location>
</feature>
<evidence type="ECO:0000313" key="3">
    <source>
        <dbReference type="Proteomes" id="UP000265618"/>
    </source>
</evidence>
<evidence type="ECO:0000313" key="2">
    <source>
        <dbReference type="EMBL" id="GCA62633.1"/>
    </source>
</evidence>
<dbReference type="InterPro" id="IPR036322">
    <property type="entry name" value="WD40_repeat_dom_sf"/>
</dbReference>
<dbReference type="AlphaFoldDB" id="A0A391NVV8"/>
<dbReference type="InterPro" id="IPR015943">
    <property type="entry name" value="WD40/YVTN_repeat-like_dom_sf"/>
</dbReference>
<dbReference type="Gene3D" id="2.130.10.10">
    <property type="entry name" value="YVTN repeat-like/Quinoprotein amine dehydrogenase"/>
    <property type="match status" value="1"/>
</dbReference>
<name>A0A391NVV8_9EUKA</name>
<keyword evidence="3" id="KW-1185">Reference proteome</keyword>
<feature type="region of interest" description="Disordered" evidence="1">
    <location>
        <begin position="400"/>
        <end position="440"/>
    </location>
</feature>
<gene>
    <name evidence="2" type="ORF">KIPB_004775</name>
</gene>